<name>A0A939SWB2_KLEPN</name>
<reference evidence="1" key="1">
    <citation type="submission" date="2021-03" db="EMBL/GenBank/DDBJ databases">
        <title>Molecular epidemiology and mechanisms of colistin and carbapenem resistance in Enterobacteriaceae from clinical isolates, the environment and porcine samples in Pretoria, South Africa.</title>
        <authorList>
            <person name="Bogoshi D."/>
            <person name="Mbelle N.M."/>
            <person name="Naidoo V."/>
            <person name="Osei Sekyere J."/>
        </authorList>
    </citation>
    <scope>NUCLEOTIDE SEQUENCE</scope>
    <source>
        <strain evidence="1">C034</strain>
    </source>
</reference>
<evidence type="ECO:0000313" key="1">
    <source>
        <dbReference type="EMBL" id="MBO2029681.1"/>
    </source>
</evidence>
<dbReference type="Proteomes" id="UP000664620">
    <property type="component" value="Unassembled WGS sequence"/>
</dbReference>
<comment type="caution">
    <text evidence="1">The sequence shown here is derived from an EMBL/GenBank/DDBJ whole genome shotgun (WGS) entry which is preliminary data.</text>
</comment>
<evidence type="ECO:0000313" key="2">
    <source>
        <dbReference type="Proteomes" id="UP000664620"/>
    </source>
</evidence>
<dbReference type="AlphaFoldDB" id="A0A939SWB2"/>
<accession>A0A939SWB2</accession>
<protein>
    <submittedName>
        <fullName evidence="1">Uncharacterized protein</fullName>
    </submittedName>
</protein>
<sequence length="69" mass="8030">PAALVRVRAPLFKEPAQRRFLSTSGLFIELRSIPPARRLRADLRCLNLWRPAGRIRHLCAIRHNREYGV</sequence>
<feature type="non-terminal residue" evidence="1">
    <location>
        <position position="1"/>
    </location>
</feature>
<gene>
    <name evidence="1" type="ORF">J4734_26680</name>
</gene>
<organism evidence="1 2">
    <name type="scientific">Klebsiella pneumoniae</name>
    <dbReference type="NCBI Taxonomy" id="573"/>
    <lineage>
        <taxon>Bacteria</taxon>
        <taxon>Pseudomonadati</taxon>
        <taxon>Pseudomonadota</taxon>
        <taxon>Gammaproteobacteria</taxon>
        <taxon>Enterobacterales</taxon>
        <taxon>Enterobacteriaceae</taxon>
        <taxon>Klebsiella/Raoultella group</taxon>
        <taxon>Klebsiella</taxon>
        <taxon>Klebsiella pneumoniae complex</taxon>
    </lineage>
</organism>
<dbReference type="EMBL" id="JAGETO010000235">
    <property type="protein sequence ID" value="MBO2029681.1"/>
    <property type="molecule type" value="Genomic_DNA"/>
</dbReference>
<proteinExistence type="predicted"/>